<organism evidence="7 8">
    <name type="scientific">Paenibacillus segetis</name>
    <dbReference type="NCBI Taxonomy" id="1325360"/>
    <lineage>
        <taxon>Bacteria</taxon>
        <taxon>Bacillati</taxon>
        <taxon>Bacillota</taxon>
        <taxon>Bacilli</taxon>
        <taxon>Bacillales</taxon>
        <taxon>Paenibacillaceae</taxon>
        <taxon>Paenibacillus</taxon>
    </lineage>
</organism>
<gene>
    <name evidence="7" type="ORF">GCM10008013_38460</name>
</gene>
<dbReference type="PANTHER" id="PTHR43649:SF31">
    <property type="entry name" value="SN-GLYCEROL-3-PHOSPHATE-BINDING PERIPLASMIC PROTEIN UGPB"/>
    <property type="match status" value="1"/>
</dbReference>
<feature type="compositionally biased region" description="Polar residues" evidence="5">
    <location>
        <begin position="461"/>
        <end position="477"/>
    </location>
</feature>
<protein>
    <recommendedName>
        <fullName evidence="9">Multiple sugar transport system substrate-binding protein</fullName>
    </recommendedName>
</protein>
<accession>A0ABQ1YQN2</accession>
<dbReference type="Pfam" id="PF01547">
    <property type="entry name" value="SBP_bac_1"/>
    <property type="match status" value="1"/>
</dbReference>
<dbReference type="SUPFAM" id="SSF53850">
    <property type="entry name" value="Periplasmic binding protein-like II"/>
    <property type="match status" value="1"/>
</dbReference>
<keyword evidence="4 6" id="KW-0732">Signal</keyword>
<dbReference type="InterPro" id="IPR006059">
    <property type="entry name" value="SBP"/>
</dbReference>
<feature type="signal peptide" evidence="6">
    <location>
        <begin position="1"/>
        <end position="24"/>
    </location>
</feature>
<dbReference type="Gene3D" id="3.40.190.10">
    <property type="entry name" value="Periplasmic binding protein-like II"/>
    <property type="match status" value="1"/>
</dbReference>
<evidence type="ECO:0000256" key="6">
    <source>
        <dbReference type="SAM" id="SignalP"/>
    </source>
</evidence>
<dbReference type="RefSeq" id="WP_188541452.1">
    <property type="nucleotide sequence ID" value="NZ_BMFT01000002.1"/>
</dbReference>
<dbReference type="EMBL" id="BMFT01000002">
    <property type="protein sequence ID" value="GGH33388.1"/>
    <property type="molecule type" value="Genomic_DNA"/>
</dbReference>
<evidence type="ECO:0000256" key="4">
    <source>
        <dbReference type="ARBA" id="ARBA00022729"/>
    </source>
</evidence>
<evidence type="ECO:0000256" key="5">
    <source>
        <dbReference type="SAM" id="MobiDB-lite"/>
    </source>
</evidence>
<evidence type="ECO:0008006" key="9">
    <source>
        <dbReference type="Google" id="ProtNLM"/>
    </source>
</evidence>
<evidence type="ECO:0000256" key="1">
    <source>
        <dbReference type="ARBA" id="ARBA00004196"/>
    </source>
</evidence>
<proteinExistence type="inferred from homology"/>
<evidence type="ECO:0000313" key="8">
    <source>
        <dbReference type="Proteomes" id="UP000659344"/>
    </source>
</evidence>
<keyword evidence="3" id="KW-0813">Transport</keyword>
<feature type="chain" id="PRO_5045944850" description="Multiple sugar transport system substrate-binding protein" evidence="6">
    <location>
        <begin position="25"/>
        <end position="477"/>
    </location>
</feature>
<evidence type="ECO:0000256" key="2">
    <source>
        <dbReference type="ARBA" id="ARBA00008520"/>
    </source>
</evidence>
<comment type="subcellular location">
    <subcellularLocation>
        <location evidence="1">Cell envelope</location>
    </subcellularLocation>
</comment>
<dbReference type="InterPro" id="IPR050490">
    <property type="entry name" value="Bact_solute-bd_prot1"/>
</dbReference>
<name>A0ABQ1YQN2_9BACL</name>
<dbReference type="PANTHER" id="PTHR43649">
    <property type="entry name" value="ARABINOSE-BINDING PROTEIN-RELATED"/>
    <property type="match status" value="1"/>
</dbReference>
<keyword evidence="8" id="KW-1185">Reference proteome</keyword>
<dbReference type="Proteomes" id="UP000659344">
    <property type="component" value="Unassembled WGS sequence"/>
</dbReference>
<evidence type="ECO:0000256" key="3">
    <source>
        <dbReference type="ARBA" id="ARBA00022448"/>
    </source>
</evidence>
<comment type="caution">
    <text evidence="7">The sequence shown here is derived from an EMBL/GenBank/DDBJ whole genome shotgun (WGS) entry which is preliminary data.</text>
</comment>
<comment type="similarity">
    <text evidence="2">Belongs to the bacterial solute-binding protein 1 family.</text>
</comment>
<evidence type="ECO:0000313" key="7">
    <source>
        <dbReference type="EMBL" id="GGH33388.1"/>
    </source>
</evidence>
<sequence>MGSKFVHKVALFAMSCLLVVGCSAGAGKETTKERQSLRVMFWDENYFFQQYGDLFAMKYPNIDIEVVNQQSMYNEEVTDYDKAFNDFVEKEQPDVVLLDTSKLETFISDGKLLELDPLIARDKYNTDTIYPGLIDLLKEQGNGKLFGMSPSFSGSVLLYNADLFNKYGVELPHDGMTWQEIIDTARRFPTDGDEKTRIYGYGIQGTLNLGTIASYIASTEGLTAINPDTMKVTINTDSWKRAYQLALDAVKSDTVYNPKDGGFGGGSMEDYYQSQLFLMGRIALTTGGLGMLQNLKEASDRIKDYKPFELGMVAGPIDPAEPDVTRDVYLNEVFAIQSNSPNSEAAWEFLKFINGEEYAKIKSRSMNSGMMSRMGFTKEYNGHNLDVFYKLKPKPNNSYKGMEKIPNEFYNQYQPIVDRELALVQDNKKALSDALATIQEEGQVILDKAVKDAEANKGKTPESTTNGEPSSGVTVVE</sequence>
<dbReference type="PROSITE" id="PS51257">
    <property type="entry name" value="PROKAR_LIPOPROTEIN"/>
    <property type="match status" value="1"/>
</dbReference>
<reference evidence="8" key="1">
    <citation type="journal article" date="2019" name="Int. J. Syst. Evol. Microbiol.">
        <title>The Global Catalogue of Microorganisms (GCM) 10K type strain sequencing project: providing services to taxonomists for standard genome sequencing and annotation.</title>
        <authorList>
            <consortium name="The Broad Institute Genomics Platform"/>
            <consortium name="The Broad Institute Genome Sequencing Center for Infectious Disease"/>
            <person name="Wu L."/>
            <person name="Ma J."/>
        </authorList>
    </citation>
    <scope>NUCLEOTIDE SEQUENCE [LARGE SCALE GENOMIC DNA]</scope>
    <source>
        <strain evidence="8">CGMCC 1.12769</strain>
    </source>
</reference>
<feature type="region of interest" description="Disordered" evidence="5">
    <location>
        <begin position="454"/>
        <end position="477"/>
    </location>
</feature>